<dbReference type="EMBL" id="OX459961">
    <property type="protein sequence ID" value="CAI9166458.1"/>
    <property type="molecule type" value="Genomic_DNA"/>
</dbReference>
<proteinExistence type="predicted"/>
<reference evidence="1" key="1">
    <citation type="submission" date="2023-04" db="EMBL/GenBank/DDBJ databases">
        <authorList>
            <consortium name="ELIXIR-Norway"/>
        </authorList>
    </citation>
    <scope>NUCLEOTIDE SEQUENCE [LARGE SCALE GENOMIC DNA]</scope>
</reference>
<organism evidence="1 2">
    <name type="scientific">Rangifer tarandus platyrhynchus</name>
    <name type="common">Svalbard reindeer</name>
    <dbReference type="NCBI Taxonomy" id="3082113"/>
    <lineage>
        <taxon>Eukaryota</taxon>
        <taxon>Metazoa</taxon>
        <taxon>Chordata</taxon>
        <taxon>Craniata</taxon>
        <taxon>Vertebrata</taxon>
        <taxon>Euteleostomi</taxon>
        <taxon>Mammalia</taxon>
        <taxon>Eutheria</taxon>
        <taxon>Laurasiatheria</taxon>
        <taxon>Artiodactyla</taxon>
        <taxon>Ruminantia</taxon>
        <taxon>Pecora</taxon>
        <taxon>Cervidae</taxon>
        <taxon>Odocoileinae</taxon>
        <taxon>Rangifer</taxon>
    </lineage>
</organism>
<gene>
    <name evidence="1" type="ORF">MRATA1EN1_LOCUS15420</name>
</gene>
<name>A0ABN8Z1C1_RANTA</name>
<accession>A0ABN8Z1C1</accession>
<keyword evidence="2" id="KW-1185">Reference proteome</keyword>
<evidence type="ECO:0000313" key="2">
    <source>
        <dbReference type="Proteomes" id="UP001176941"/>
    </source>
</evidence>
<dbReference type="Proteomes" id="UP001176941">
    <property type="component" value="Chromosome 25"/>
</dbReference>
<evidence type="ECO:0000313" key="1">
    <source>
        <dbReference type="EMBL" id="CAI9166458.1"/>
    </source>
</evidence>
<sequence length="104" mass="12023">MLISLQFLESIFLCFENENICASSVFCHVLWSPFLKITDNDSVITSPNIMFYTHGCNLSVAKDFNQFNRTMCVLTMLQFSYNHVYLTLLNLEIILLNVFTLHSS</sequence>
<protein>
    <submittedName>
        <fullName evidence="1">Uncharacterized protein</fullName>
    </submittedName>
</protein>